<dbReference type="Pfam" id="PF00368">
    <property type="entry name" value="HMG-CoA_red"/>
    <property type="match status" value="1"/>
</dbReference>
<dbReference type="InterPro" id="IPR023074">
    <property type="entry name" value="HMG_CoA_Rdtase_cat_sf"/>
</dbReference>
<reference evidence="5" key="1">
    <citation type="submission" date="2020-02" db="EMBL/GenBank/DDBJ databases">
        <authorList>
            <person name="Meier V. D."/>
        </authorList>
    </citation>
    <scope>NUCLEOTIDE SEQUENCE</scope>
    <source>
        <strain evidence="5">AVDCRST_MAG17</strain>
    </source>
</reference>
<evidence type="ECO:0000313" key="5">
    <source>
        <dbReference type="EMBL" id="CAA9504762.1"/>
    </source>
</evidence>
<evidence type="ECO:0000256" key="2">
    <source>
        <dbReference type="ARBA" id="ARBA00012999"/>
    </source>
</evidence>
<gene>
    <name evidence="5" type="ORF">AVDCRST_MAG17-1583</name>
</gene>
<dbReference type="CDD" id="cd00643">
    <property type="entry name" value="HMG-CoA_reductase_classI"/>
    <property type="match status" value="1"/>
</dbReference>
<dbReference type="PANTHER" id="PTHR10572:SF24">
    <property type="entry name" value="3-HYDROXY-3-METHYLGLUTARYL-COENZYME A REDUCTASE"/>
    <property type="match status" value="1"/>
</dbReference>
<dbReference type="Gene3D" id="3.90.770.10">
    <property type="entry name" value="3-hydroxy-3-methylglutaryl-coenzyme A Reductase, Chain A, domain 2"/>
    <property type="match status" value="1"/>
</dbReference>
<dbReference type="PRINTS" id="PR00071">
    <property type="entry name" value="HMGCOARDTASE"/>
</dbReference>
<keyword evidence="4 5" id="KW-0560">Oxidoreductase</keyword>
<proteinExistence type="inferred from homology"/>
<dbReference type="PANTHER" id="PTHR10572">
    <property type="entry name" value="3-HYDROXY-3-METHYLGLUTARYL-COENZYME A REDUCTASE"/>
    <property type="match status" value="1"/>
</dbReference>
<accession>A0A6J4STA9</accession>
<dbReference type="GO" id="GO:0015936">
    <property type="term" value="P:coenzyme A metabolic process"/>
    <property type="evidence" value="ECO:0007669"/>
    <property type="project" value="InterPro"/>
</dbReference>
<name>A0A6J4STA9_9ACTN</name>
<dbReference type="SUPFAM" id="SSF56542">
    <property type="entry name" value="Substrate-binding domain of HMG-CoA reductase"/>
    <property type="match status" value="1"/>
</dbReference>
<dbReference type="EC" id="1.1.1.34" evidence="2"/>
<dbReference type="PROSITE" id="PS50065">
    <property type="entry name" value="HMG_COA_REDUCTASE_4"/>
    <property type="match status" value="1"/>
</dbReference>
<dbReference type="AlphaFoldDB" id="A0A6J4STA9"/>
<dbReference type="InterPro" id="IPR002202">
    <property type="entry name" value="HMG_CoA_Rdtase"/>
</dbReference>
<dbReference type="GO" id="GO:0004420">
    <property type="term" value="F:hydroxymethylglutaryl-CoA reductase (NADPH) activity"/>
    <property type="evidence" value="ECO:0007669"/>
    <property type="project" value="UniProtKB-EC"/>
</dbReference>
<dbReference type="EMBL" id="CADCVV010000117">
    <property type="protein sequence ID" value="CAA9504762.1"/>
    <property type="molecule type" value="Genomic_DNA"/>
</dbReference>
<organism evidence="5">
    <name type="scientific">uncultured Solirubrobacterales bacterium</name>
    <dbReference type="NCBI Taxonomy" id="768556"/>
    <lineage>
        <taxon>Bacteria</taxon>
        <taxon>Bacillati</taxon>
        <taxon>Actinomycetota</taxon>
        <taxon>Thermoleophilia</taxon>
        <taxon>Solirubrobacterales</taxon>
        <taxon>environmental samples</taxon>
    </lineage>
</organism>
<dbReference type="InterPro" id="IPR009029">
    <property type="entry name" value="HMG_CoA_Rdtase_sub-bd_dom_sf"/>
</dbReference>
<dbReference type="InterPro" id="IPR004554">
    <property type="entry name" value="HMG_CoA_Rdtase_eu_arc"/>
</dbReference>
<dbReference type="GO" id="GO:0008299">
    <property type="term" value="P:isoprenoid biosynthetic process"/>
    <property type="evidence" value="ECO:0007669"/>
    <property type="project" value="InterPro"/>
</dbReference>
<evidence type="ECO:0000256" key="4">
    <source>
        <dbReference type="ARBA" id="ARBA00023002"/>
    </source>
</evidence>
<comment type="similarity">
    <text evidence="1">Belongs to the HMG-CoA reductase family.</text>
</comment>
<dbReference type="InterPro" id="IPR009023">
    <property type="entry name" value="HMG_CoA_Rdtase_NAD(P)-bd_sf"/>
</dbReference>
<evidence type="ECO:0000256" key="1">
    <source>
        <dbReference type="ARBA" id="ARBA00007661"/>
    </source>
</evidence>
<evidence type="ECO:0000256" key="3">
    <source>
        <dbReference type="ARBA" id="ARBA00022857"/>
    </source>
</evidence>
<protein>
    <recommendedName>
        <fullName evidence="2">hydroxymethylglutaryl-CoA reductase (NADPH)</fullName>
        <ecNumber evidence="2">1.1.1.34</ecNumber>
    </recommendedName>
</protein>
<sequence length="389" mass="42256">MSTRIPRHEDDDYTRDAADARLDFLREHSEGDLRHLGGYSFEPSETIGNIEHFTGAAQVPLGVAGPMLVNGEHAEGDFYVPMATAEGTLVASYNRGMKLTREAGGVTVTVIDDAMQRAPAFGFDSAREARNFSAWLVENLDSIREQAEASTQIGRLRNIEQYAASRFVYLRFNYTSGDAAGQNMTGKATAAACAWIREQYEPVRYFQLEANFATDKKASQVNTLNTRGKRVVAEVTLPGEMVERHLNTRPELIYRARQVSNLGGLMSSVINNGSHSANALAAMFIATGQDAANIAESSTAMVYAELLSDGAYYHSITIPSLIVATYGGGTGLPTQRECLDLLGCYGKGKVRKLAEIMAATVLCGELSLGAAVVAEEWVDAHDRLGRNRP</sequence>
<keyword evidence="3" id="KW-0521">NADP</keyword>
<dbReference type="Gene3D" id="3.30.70.420">
    <property type="entry name" value="Hydroxymethylglutaryl-CoA reductase, class I/II, NAD/NADP-binding domain"/>
    <property type="match status" value="1"/>
</dbReference>
<dbReference type="SUPFAM" id="SSF55035">
    <property type="entry name" value="NAD-binding domain of HMG-CoA reductase"/>
    <property type="match status" value="1"/>
</dbReference>